<name>A0ABW0KIQ3_9BACT</name>
<keyword evidence="2" id="KW-1185">Reference proteome</keyword>
<gene>
    <name evidence="1" type="ORF">ACFQDI_00410</name>
</gene>
<evidence type="ECO:0000313" key="2">
    <source>
        <dbReference type="Proteomes" id="UP001596052"/>
    </source>
</evidence>
<reference evidence="2" key="1">
    <citation type="journal article" date="2019" name="Int. J. Syst. Evol. Microbiol.">
        <title>The Global Catalogue of Microorganisms (GCM) 10K type strain sequencing project: providing services to taxonomists for standard genome sequencing and annotation.</title>
        <authorList>
            <consortium name="The Broad Institute Genomics Platform"/>
            <consortium name="The Broad Institute Genome Sequencing Center for Infectious Disease"/>
            <person name="Wu L."/>
            <person name="Ma J."/>
        </authorList>
    </citation>
    <scope>NUCLEOTIDE SEQUENCE [LARGE SCALE GENOMIC DNA]</scope>
    <source>
        <strain evidence="2">CGMCC 4.1469</strain>
    </source>
</reference>
<dbReference type="EMBL" id="JBHSMQ010000001">
    <property type="protein sequence ID" value="MFC5453298.1"/>
    <property type="molecule type" value="Genomic_DNA"/>
</dbReference>
<accession>A0ABW0KIQ3</accession>
<evidence type="ECO:0000313" key="1">
    <source>
        <dbReference type="EMBL" id="MFC5453298.1"/>
    </source>
</evidence>
<organism evidence="1 2">
    <name type="scientific">Prosthecobacter fluviatilis</name>
    <dbReference type="NCBI Taxonomy" id="445931"/>
    <lineage>
        <taxon>Bacteria</taxon>
        <taxon>Pseudomonadati</taxon>
        <taxon>Verrucomicrobiota</taxon>
        <taxon>Verrucomicrobiia</taxon>
        <taxon>Verrucomicrobiales</taxon>
        <taxon>Verrucomicrobiaceae</taxon>
        <taxon>Prosthecobacter</taxon>
    </lineage>
</organism>
<proteinExistence type="predicted"/>
<dbReference type="Proteomes" id="UP001596052">
    <property type="component" value="Unassembled WGS sequence"/>
</dbReference>
<sequence length="53" mass="4610">MAPVGAGAAGGGEETTGIAEVVFLEGGDIGGAGSFTGAVLDLGAGGGSGAEGS</sequence>
<comment type="caution">
    <text evidence="1">The sequence shown here is derived from an EMBL/GenBank/DDBJ whole genome shotgun (WGS) entry which is preliminary data.</text>
</comment>
<protein>
    <submittedName>
        <fullName evidence="1">Uncharacterized protein</fullName>
    </submittedName>
</protein>
<dbReference type="RefSeq" id="WP_377162241.1">
    <property type="nucleotide sequence ID" value="NZ_JBHSMQ010000001.1"/>
</dbReference>